<organism evidence="12 13">
    <name type="scientific">Kluyveromyces marxianus</name>
    <name type="common">Yeast</name>
    <name type="synonym">Candida kefyr</name>
    <dbReference type="NCBI Taxonomy" id="4911"/>
    <lineage>
        <taxon>Eukaryota</taxon>
        <taxon>Fungi</taxon>
        <taxon>Dikarya</taxon>
        <taxon>Ascomycota</taxon>
        <taxon>Saccharomycotina</taxon>
        <taxon>Saccharomycetes</taxon>
        <taxon>Saccharomycetales</taxon>
        <taxon>Saccharomycetaceae</taxon>
        <taxon>Kluyveromyces</taxon>
    </lineage>
</organism>
<dbReference type="InterPro" id="IPR011009">
    <property type="entry name" value="Kinase-like_dom_sf"/>
</dbReference>
<evidence type="ECO:0000256" key="2">
    <source>
        <dbReference type="ARBA" id="ARBA00022527"/>
    </source>
</evidence>
<comment type="catalytic activity">
    <reaction evidence="8">
        <text>L-threonyl-[protein] + ATP = O-phospho-L-threonyl-[protein] + ADP + H(+)</text>
        <dbReference type="Rhea" id="RHEA:46608"/>
        <dbReference type="Rhea" id="RHEA-COMP:11060"/>
        <dbReference type="Rhea" id="RHEA-COMP:11605"/>
        <dbReference type="ChEBI" id="CHEBI:15378"/>
        <dbReference type="ChEBI" id="CHEBI:30013"/>
        <dbReference type="ChEBI" id="CHEBI:30616"/>
        <dbReference type="ChEBI" id="CHEBI:61977"/>
        <dbReference type="ChEBI" id="CHEBI:456216"/>
        <dbReference type="EC" id="2.7.11.1"/>
    </reaction>
</comment>
<comment type="catalytic activity">
    <reaction evidence="9">
        <text>L-seryl-[protein] + ATP = O-phospho-L-seryl-[protein] + ADP + H(+)</text>
        <dbReference type="Rhea" id="RHEA:17989"/>
        <dbReference type="Rhea" id="RHEA-COMP:9863"/>
        <dbReference type="Rhea" id="RHEA-COMP:11604"/>
        <dbReference type="ChEBI" id="CHEBI:15378"/>
        <dbReference type="ChEBI" id="CHEBI:29999"/>
        <dbReference type="ChEBI" id="CHEBI:30616"/>
        <dbReference type="ChEBI" id="CHEBI:83421"/>
        <dbReference type="ChEBI" id="CHEBI:456216"/>
        <dbReference type="EC" id="2.7.11.1"/>
    </reaction>
</comment>
<feature type="compositionally biased region" description="Low complexity" evidence="10">
    <location>
        <begin position="375"/>
        <end position="386"/>
    </location>
</feature>
<feature type="region of interest" description="Disordered" evidence="10">
    <location>
        <begin position="359"/>
        <end position="404"/>
    </location>
</feature>
<dbReference type="EMBL" id="CP015054">
    <property type="protein sequence ID" value="QGN13827.1"/>
    <property type="molecule type" value="Genomic_DNA"/>
</dbReference>
<feature type="region of interest" description="Disordered" evidence="10">
    <location>
        <begin position="34"/>
        <end position="168"/>
    </location>
</feature>
<keyword evidence="2" id="KW-0723">Serine/threonine-protein kinase</keyword>
<name>A0ABX6EQ33_KLUMA</name>
<evidence type="ECO:0000256" key="4">
    <source>
        <dbReference type="ARBA" id="ARBA00022741"/>
    </source>
</evidence>
<dbReference type="SUPFAM" id="SSF56112">
    <property type="entry name" value="Protein kinase-like (PK-like)"/>
    <property type="match status" value="1"/>
</dbReference>
<evidence type="ECO:0000256" key="5">
    <source>
        <dbReference type="ARBA" id="ARBA00022777"/>
    </source>
</evidence>
<keyword evidence="6" id="KW-0067">ATP-binding</keyword>
<evidence type="ECO:0000256" key="1">
    <source>
        <dbReference type="ARBA" id="ARBA00012513"/>
    </source>
</evidence>
<proteinExistence type="inferred from homology"/>
<evidence type="ECO:0000256" key="9">
    <source>
        <dbReference type="ARBA" id="ARBA00048679"/>
    </source>
</evidence>
<keyword evidence="13" id="KW-1185">Reference proteome</keyword>
<dbReference type="PANTHER" id="PTHR24343">
    <property type="entry name" value="SERINE/THREONINE KINASE"/>
    <property type="match status" value="1"/>
</dbReference>
<dbReference type="SMART" id="SM00220">
    <property type="entry name" value="S_TKc"/>
    <property type="match status" value="1"/>
</dbReference>
<reference evidence="12 13" key="1">
    <citation type="submission" date="2016-03" db="EMBL/GenBank/DDBJ databases">
        <title>How can Kluyveromyces marxianus grow so fast - potential evolutionary course in Saccharomyces Complex revealed by comparative genomics.</title>
        <authorList>
            <person name="Mo W."/>
            <person name="Lu W."/>
            <person name="Yang X."/>
            <person name="Qi J."/>
            <person name="Lv H."/>
        </authorList>
    </citation>
    <scope>NUCLEOTIDE SEQUENCE [LARGE SCALE GENOMIC DNA]</scope>
    <source>
        <strain evidence="12 13">FIM1</strain>
    </source>
</reference>
<dbReference type="InterPro" id="IPR008271">
    <property type="entry name" value="Ser/Thr_kinase_AS"/>
</dbReference>
<evidence type="ECO:0000256" key="7">
    <source>
        <dbReference type="ARBA" id="ARBA00038505"/>
    </source>
</evidence>
<sequence>MPSTEPENTHHLSREASLKRTLSISKSLKGLFKSGSATPAAASGTPSPPPPPATPSVTAPSASPEPPASNVVKERPNGLKNLTANKEKEFKSSRRGAASPSLSPTRHVALPNIGKLSLAHKGQAEVSTIHENSSIGSNGDEEDSLESLPLTKDLSSGKRHNSSVSMNESEYGKKMVVPIPFDTAAHVGDLDPLVCESIDDQLSKSFDHKDQAPRRWRSIQQHKNNSFSFRPRAMSNPPIKPHANPKGSTPSSNSSSSSRERSNTSSIDILLHHEPDAKVFYKSEQFTVYEDGHHVHHLRVAPMIHDLEQTLNKPKNSFSLTGFFKSHRPAADETENLATALSLLPNNRCNFHKRLSQIIDDGKPEGSESDGDTDGGISSRSTATTENETDSNEESEYSHLKTPDVPKIVNEKSVIGSEELKLINQLTTKIDNSFSSNLSKTDTNDASKKQHLSDKYGKSIGVIGQGAYGVVKLCYKIINSDDHDREENTYRQDDKLFYAVKELKPRPDEPRKKFSTRLTSEFVIGLSLSGGNKSRHDTARSHPNILKVIDLMQTTSAFYEVMEFCPSGDLYSLITRSSKSGSVLHPLEADCFMKQLLHGIQYMHEHGVAHCDIKPENLLFQPNGVLKICDFGTSSVFQTAWEKKAHFQVGAAGSEPYVAPEEFIPKQQYDPRLVDCWSCGIIYCVMILGHYLWKIAIKGKDPVYDAFLEDMTKRNEYYVFEEMKHVSSDLNRYRTAALYHIFQVDPQRRITIDGLLKTPWMKRTKCCVTYAPRAM</sequence>
<dbReference type="Pfam" id="PF00069">
    <property type="entry name" value="Pkinase"/>
    <property type="match status" value="1"/>
</dbReference>
<evidence type="ECO:0000256" key="10">
    <source>
        <dbReference type="SAM" id="MobiDB-lite"/>
    </source>
</evidence>
<protein>
    <recommendedName>
        <fullName evidence="1">non-specific serine/threonine protein kinase</fullName>
        <ecNumber evidence="1">2.7.11.1</ecNumber>
    </recommendedName>
</protein>
<feature type="compositionally biased region" description="Polar residues" evidence="10">
    <location>
        <begin position="218"/>
        <end position="228"/>
    </location>
</feature>
<feature type="compositionally biased region" description="Low complexity" evidence="10">
    <location>
        <begin position="34"/>
        <end position="45"/>
    </location>
</feature>
<evidence type="ECO:0000313" key="12">
    <source>
        <dbReference type="EMBL" id="QGN13827.1"/>
    </source>
</evidence>
<dbReference type="CDD" id="cd13994">
    <property type="entry name" value="STKc_HAL4_like"/>
    <property type="match status" value="1"/>
</dbReference>
<feature type="domain" description="Protein kinase" evidence="11">
    <location>
        <begin position="457"/>
        <end position="761"/>
    </location>
</feature>
<feature type="region of interest" description="Disordered" evidence="10">
    <location>
        <begin position="1"/>
        <end position="21"/>
    </location>
</feature>
<evidence type="ECO:0000256" key="3">
    <source>
        <dbReference type="ARBA" id="ARBA00022679"/>
    </source>
</evidence>
<comment type="similarity">
    <text evidence="7">Belongs to the protein kinase superfamily. CAMK Ser/Thr protein kinase family. NPR/HAL subfamily. HAL5 sub-subfamily.</text>
</comment>
<keyword evidence="5" id="KW-0418">Kinase</keyword>
<feature type="compositionally biased region" description="Low complexity" evidence="10">
    <location>
        <begin position="248"/>
        <end position="257"/>
    </location>
</feature>
<dbReference type="PANTHER" id="PTHR24343:SF43">
    <property type="entry name" value="SERINE_THREONINE-PROTEIN KINASE HAL5-RELATED"/>
    <property type="match status" value="1"/>
</dbReference>
<feature type="compositionally biased region" description="Basic and acidic residues" evidence="10">
    <location>
        <begin position="7"/>
        <end position="18"/>
    </location>
</feature>
<keyword evidence="3" id="KW-0808">Transferase</keyword>
<accession>A0ABX6EQ33</accession>
<evidence type="ECO:0000259" key="11">
    <source>
        <dbReference type="PROSITE" id="PS50011"/>
    </source>
</evidence>
<dbReference type="PROSITE" id="PS00108">
    <property type="entry name" value="PROTEIN_KINASE_ST"/>
    <property type="match status" value="1"/>
</dbReference>
<keyword evidence="4" id="KW-0547">Nucleotide-binding</keyword>
<feature type="region of interest" description="Disordered" evidence="10">
    <location>
        <begin position="205"/>
        <end position="264"/>
    </location>
</feature>
<dbReference type="InterPro" id="IPR000719">
    <property type="entry name" value="Prot_kinase_dom"/>
</dbReference>
<evidence type="ECO:0000313" key="13">
    <source>
        <dbReference type="Proteomes" id="UP000422736"/>
    </source>
</evidence>
<dbReference type="Gene3D" id="1.10.510.10">
    <property type="entry name" value="Transferase(Phosphotransferase) domain 1"/>
    <property type="match status" value="1"/>
</dbReference>
<gene>
    <name evidence="12" type="primary">SAT4</name>
    <name evidence="12" type="ORF">FIM1_473</name>
</gene>
<evidence type="ECO:0000256" key="8">
    <source>
        <dbReference type="ARBA" id="ARBA00047899"/>
    </source>
</evidence>
<dbReference type="EC" id="2.7.11.1" evidence="1"/>
<evidence type="ECO:0000256" key="6">
    <source>
        <dbReference type="ARBA" id="ARBA00022840"/>
    </source>
</evidence>
<dbReference type="Proteomes" id="UP000422736">
    <property type="component" value="Chromosome 1"/>
</dbReference>
<dbReference type="PROSITE" id="PS50011">
    <property type="entry name" value="PROTEIN_KINASE_DOM"/>
    <property type="match status" value="1"/>
</dbReference>
<feature type="compositionally biased region" description="Polar residues" evidence="10">
    <location>
        <begin position="125"/>
        <end position="137"/>
    </location>
</feature>